<organism evidence="1 2">
    <name type="scientific">Brevibacillus laterosporus LMG 15441</name>
    <dbReference type="NCBI Taxonomy" id="1042163"/>
    <lineage>
        <taxon>Bacteria</taxon>
        <taxon>Bacillati</taxon>
        <taxon>Bacillota</taxon>
        <taxon>Bacilli</taxon>
        <taxon>Bacillales</taxon>
        <taxon>Paenibacillaceae</taxon>
        <taxon>Brevibacillus</taxon>
    </lineage>
</organism>
<dbReference type="RefSeq" id="WP_003338549.1">
    <property type="nucleotide sequence ID" value="NZ_CP007806.1"/>
</dbReference>
<dbReference type="EMBL" id="CP007806">
    <property type="protein sequence ID" value="AIG26231.1"/>
    <property type="molecule type" value="Genomic_DNA"/>
</dbReference>
<evidence type="ECO:0000313" key="2">
    <source>
        <dbReference type="Proteomes" id="UP000005850"/>
    </source>
</evidence>
<sequence length="276" mass="31872">MGTDRNAYSQELKAIIEEIQGRIQQTYIQQYVDVPAMAENRLALLFFFLHENGFTKERAHLLSVATGFVQLGIDTHETVRNHYEKTLVSERNRQLTVLAGDFYSSLYYNILADANEIEAIQVLAVGNQLAHETKMKLYIAQKENKLTQETYLSLRKKIDTALYVAFVDKYAKNDSVREFWTSLFEQTSAFEQLIGEWEQLQWQEQAPNGLTQFLLQKPGSTIANAVEMIEGKVMELLHICEQLIVTLKSGDTQSELAWMTSRYTNRVQRLKRAEEM</sequence>
<dbReference type="EC" id="2.5.1.30" evidence="1"/>
<dbReference type="STRING" id="1042163.BRLA_c019100"/>
<dbReference type="AlphaFoldDB" id="A0A075R429"/>
<dbReference type="KEGG" id="blr:BRLA_c019100"/>
<keyword evidence="1" id="KW-0808">Transferase</keyword>
<dbReference type="InterPro" id="IPR009920">
    <property type="entry name" value="HEPPP_synth_su1"/>
</dbReference>
<dbReference type="eggNOG" id="COG0142">
    <property type="taxonomic scope" value="Bacteria"/>
</dbReference>
<dbReference type="Pfam" id="PF07307">
    <property type="entry name" value="HEPPP_synt_1"/>
    <property type="match status" value="1"/>
</dbReference>
<gene>
    <name evidence="1" type="ORF">BRLA_c019100</name>
</gene>
<accession>A0A075R429</accession>
<protein>
    <submittedName>
        <fullName evidence="1">Heptaprenyl diphosphate synthase component 1</fullName>
        <ecNumber evidence="1">2.5.1.30</ecNumber>
    </submittedName>
</protein>
<reference evidence="1 2" key="1">
    <citation type="journal article" date="2011" name="J. Bacteriol.">
        <title>Genome sequence of Brevibacillus laterosporus LMG 15441, a pathogen of invertebrates.</title>
        <authorList>
            <person name="Djukic M."/>
            <person name="Poehlein A."/>
            <person name="Thurmer A."/>
            <person name="Daniel R."/>
        </authorList>
    </citation>
    <scope>NUCLEOTIDE SEQUENCE [LARGE SCALE GENOMIC DNA]</scope>
    <source>
        <strain evidence="1 2">LMG 15441</strain>
    </source>
</reference>
<dbReference type="Gene3D" id="1.20.120.1450">
    <property type="match status" value="1"/>
</dbReference>
<dbReference type="GO" id="GO:0009234">
    <property type="term" value="P:menaquinone biosynthetic process"/>
    <property type="evidence" value="ECO:0007669"/>
    <property type="project" value="InterPro"/>
</dbReference>
<keyword evidence="2" id="KW-1185">Reference proteome</keyword>
<dbReference type="GO" id="GO:0000010">
    <property type="term" value="F:heptaprenyl diphosphate synthase activity"/>
    <property type="evidence" value="ECO:0007669"/>
    <property type="project" value="UniProtKB-EC"/>
</dbReference>
<name>A0A075R429_BRELA</name>
<dbReference type="HOGENOM" id="CLU_999913_0_0_9"/>
<proteinExistence type="predicted"/>
<evidence type="ECO:0000313" key="1">
    <source>
        <dbReference type="EMBL" id="AIG26231.1"/>
    </source>
</evidence>
<dbReference type="Proteomes" id="UP000005850">
    <property type="component" value="Chromosome"/>
</dbReference>